<feature type="chain" id="PRO_5032453061" description="VCBS repeat-containing protein" evidence="1">
    <location>
        <begin position="30"/>
        <end position="212"/>
    </location>
</feature>
<dbReference type="RefSeq" id="WP_171562712.1">
    <property type="nucleotide sequence ID" value="NZ_JABFCS010000001.1"/>
</dbReference>
<proteinExistence type="predicted"/>
<name>A0A849KCN6_9BURK</name>
<reference evidence="2 3" key="1">
    <citation type="submission" date="2020-05" db="EMBL/GenBank/DDBJ databases">
        <authorList>
            <person name="Khan S.A."/>
            <person name="Jeon C.O."/>
            <person name="Chun B.H."/>
        </authorList>
    </citation>
    <scope>NUCLEOTIDE SEQUENCE [LARGE SCALE GENOMIC DNA]</scope>
    <source>
        <strain evidence="2 3">B156</strain>
    </source>
</reference>
<gene>
    <name evidence="2" type="ORF">HK415_21275</name>
</gene>
<dbReference type="AlphaFoldDB" id="A0A849KCN6"/>
<comment type="caution">
    <text evidence="2">The sequence shown here is derived from an EMBL/GenBank/DDBJ whole genome shotgun (WGS) entry which is preliminary data.</text>
</comment>
<protein>
    <recommendedName>
        <fullName evidence="4">VCBS repeat-containing protein</fullName>
    </recommendedName>
</protein>
<dbReference type="Proteomes" id="UP000552954">
    <property type="component" value="Unassembled WGS sequence"/>
</dbReference>
<keyword evidence="3" id="KW-1185">Reference proteome</keyword>
<organism evidence="2 3">
    <name type="scientific">Ramlibacter montanisoli</name>
    <dbReference type="NCBI Taxonomy" id="2732512"/>
    <lineage>
        <taxon>Bacteria</taxon>
        <taxon>Pseudomonadati</taxon>
        <taxon>Pseudomonadota</taxon>
        <taxon>Betaproteobacteria</taxon>
        <taxon>Burkholderiales</taxon>
        <taxon>Comamonadaceae</taxon>
        <taxon>Ramlibacter</taxon>
    </lineage>
</organism>
<reference evidence="2 3" key="2">
    <citation type="submission" date="2020-06" db="EMBL/GenBank/DDBJ databases">
        <title>Ramlibacter rhizophilus sp. nov., isolated from rhizosphere soil of national flower Mugunghwa from South Korea.</title>
        <authorList>
            <person name="Zheng-Fei Y."/>
            <person name="Huan T."/>
        </authorList>
    </citation>
    <scope>NUCLEOTIDE SEQUENCE [LARGE SCALE GENOMIC DNA]</scope>
    <source>
        <strain evidence="2 3">B156</strain>
    </source>
</reference>
<evidence type="ECO:0008006" key="4">
    <source>
        <dbReference type="Google" id="ProtNLM"/>
    </source>
</evidence>
<evidence type="ECO:0000256" key="1">
    <source>
        <dbReference type="SAM" id="SignalP"/>
    </source>
</evidence>
<evidence type="ECO:0000313" key="2">
    <source>
        <dbReference type="EMBL" id="NNU45150.1"/>
    </source>
</evidence>
<dbReference type="EMBL" id="JABFCS010000001">
    <property type="protein sequence ID" value="NNU45150.1"/>
    <property type="molecule type" value="Genomic_DNA"/>
</dbReference>
<feature type="signal peptide" evidence="1">
    <location>
        <begin position="1"/>
        <end position="29"/>
    </location>
</feature>
<sequence length="212" mass="22753">MTSRTTTTRALARFALVAAAAVAAASLWAGSRPEQGLLLDAQTWQEEVTTASTGPWPADGWYRLEPRERGVDVRAVQPVEAGAVPANALFFRLPGTALKTGLRASYRHLEVLAQPRLGRDHELSLGTSRFSIRVEETPVGIEYAIGYGGQTYTYVLAPVGASTSVVDVADLDGDNRPDFLVEVEDNTTYLLLSTKAKPGMNLPTAELPAHGC</sequence>
<keyword evidence="1" id="KW-0732">Signal</keyword>
<accession>A0A849KCN6</accession>
<evidence type="ECO:0000313" key="3">
    <source>
        <dbReference type="Proteomes" id="UP000552954"/>
    </source>
</evidence>